<evidence type="ECO:0000256" key="8">
    <source>
        <dbReference type="ARBA" id="ARBA00022989"/>
    </source>
</evidence>
<accession>A0A9X8EJE7</accession>
<organism evidence="12 13">
    <name type="scientific">Pseudomonas putida</name>
    <name type="common">Arthrobacter siderocapsulatus</name>
    <dbReference type="NCBI Taxonomy" id="303"/>
    <lineage>
        <taxon>Bacteria</taxon>
        <taxon>Pseudomonadati</taxon>
        <taxon>Pseudomonadota</taxon>
        <taxon>Gammaproteobacteria</taxon>
        <taxon>Pseudomonadales</taxon>
        <taxon>Pseudomonadaceae</taxon>
        <taxon>Pseudomonas</taxon>
    </lineage>
</organism>
<evidence type="ECO:0000256" key="3">
    <source>
        <dbReference type="ARBA" id="ARBA00022448"/>
    </source>
</evidence>
<feature type="transmembrane region" description="Helical" evidence="11">
    <location>
        <begin position="420"/>
        <end position="441"/>
    </location>
</feature>
<reference evidence="12 13" key="1">
    <citation type="submission" date="2018-11" db="EMBL/GenBank/DDBJ databases">
        <title>Genomic analyses of the natural microbiome of Caenorhabditis elegans.</title>
        <authorList>
            <person name="Samuel B."/>
        </authorList>
    </citation>
    <scope>NUCLEOTIDE SEQUENCE [LARGE SCALE GENOMIC DNA]</scope>
    <source>
        <strain evidence="12 13">BIGb0473</strain>
    </source>
</reference>
<feature type="transmembrane region" description="Helical" evidence="11">
    <location>
        <begin position="275"/>
        <end position="293"/>
    </location>
</feature>
<evidence type="ECO:0000256" key="11">
    <source>
        <dbReference type="RuleBase" id="RU363058"/>
    </source>
</evidence>
<evidence type="ECO:0000313" key="12">
    <source>
        <dbReference type="EMBL" id="ROQ49202.1"/>
    </source>
</evidence>
<evidence type="ECO:0000256" key="9">
    <source>
        <dbReference type="ARBA" id="ARBA00023136"/>
    </source>
</evidence>
<evidence type="ECO:0000256" key="6">
    <source>
        <dbReference type="ARBA" id="ARBA00022692"/>
    </source>
</evidence>
<evidence type="ECO:0000256" key="7">
    <source>
        <dbReference type="ARBA" id="ARBA00022847"/>
    </source>
</evidence>
<comment type="catalytic activity">
    <reaction evidence="10">
        <text>phosphate(in) + H(+)(in) = phosphate(out) + H(+)(out)</text>
        <dbReference type="Rhea" id="RHEA:29939"/>
        <dbReference type="ChEBI" id="CHEBI:15378"/>
        <dbReference type="ChEBI" id="CHEBI:43474"/>
    </reaction>
</comment>
<keyword evidence="9 11" id="KW-0472">Membrane</keyword>
<feature type="transmembrane region" description="Helical" evidence="11">
    <location>
        <begin position="88"/>
        <end position="108"/>
    </location>
</feature>
<keyword evidence="3 11" id="KW-0813">Transport</keyword>
<evidence type="ECO:0000256" key="10">
    <source>
        <dbReference type="ARBA" id="ARBA00047348"/>
    </source>
</evidence>
<feature type="transmembrane region" description="Helical" evidence="11">
    <location>
        <begin position="207"/>
        <end position="229"/>
    </location>
</feature>
<name>A0A9X8EJE7_PSEPU</name>
<evidence type="ECO:0000256" key="5">
    <source>
        <dbReference type="ARBA" id="ARBA00022592"/>
    </source>
</evidence>
<comment type="subcellular location">
    <subcellularLocation>
        <location evidence="1">Cell membrane</location>
        <topology evidence="1">Multi-pass membrane protein</topology>
    </subcellularLocation>
    <subcellularLocation>
        <location evidence="11">Membrane</location>
        <topology evidence="11">Multi-pass membrane protein</topology>
    </subcellularLocation>
</comment>
<dbReference type="PANTHER" id="PTHR11101">
    <property type="entry name" value="PHOSPHATE TRANSPORTER"/>
    <property type="match status" value="1"/>
</dbReference>
<evidence type="ECO:0000256" key="2">
    <source>
        <dbReference type="ARBA" id="ARBA00005342"/>
    </source>
</evidence>
<feature type="transmembrane region" description="Helical" evidence="11">
    <location>
        <begin position="146"/>
        <end position="166"/>
    </location>
</feature>
<dbReference type="RefSeq" id="WP_100632490.1">
    <property type="nucleotide sequence ID" value="NZ_RJUR01000014.1"/>
</dbReference>
<feature type="transmembrane region" description="Helical" evidence="11">
    <location>
        <begin position="30"/>
        <end position="49"/>
    </location>
</feature>
<dbReference type="PANTHER" id="PTHR11101:SF65">
    <property type="entry name" value="LOW-AFFINITY INORGANIC PHOSPHATE TRANSPORTER PITA-RELATED"/>
    <property type="match status" value="1"/>
</dbReference>
<dbReference type="InterPro" id="IPR001204">
    <property type="entry name" value="Phos_transporter"/>
</dbReference>
<evidence type="ECO:0000313" key="13">
    <source>
        <dbReference type="Proteomes" id="UP000269115"/>
    </source>
</evidence>
<keyword evidence="5 11" id="KW-0592">Phosphate transport</keyword>
<feature type="transmembrane region" description="Helical" evidence="11">
    <location>
        <begin position="114"/>
        <end position="134"/>
    </location>
</feature>
<dbReference type="GO" id="GO:0015293">
    <property type="term" value="F:symporter activity"/>
    <property type="evidence" value="ECO:0007669"/>
    <property type="project" value="UniProtKB-KW"/>
</dbReference>
<feature type="transmembrane region" description="Helical" evidence="11">
    <location>
        <begin position="250"/>
        <end position="269"/>
    </location>
</feature>
<dbReference type="Proteomes" id="UP000269115">
    <property type="component" value="Unassembled WGS sequence"/>
</dbReference>
<comment type="caution">
    <text evidence="12">The sequence shown here is derived from an EMBL/GenBank/DDBJ whole genome shotgun (WGS) entry which is preliminary data.</text>
</comment>
<proteinExistence type="inferred from homology"/>
<keyword evidence="8 11" id="KW-1133">Transmembrane helix</keyword>
<dbReference type="Pfam" id="PF01384">
    <property type="entry name" value="PHO4"/>
    <property type="match status" value="1"/>
</dbReference>
<protein>
    <recommendedName>
        <fullName evidence="11">Phosphate transporter</fullName>
    </recommendedName>
</protein>
<feature type="transmembrane region" description="Helical" evidence="11">
    <location>
        <begin position="61"/>
        <end position="81"/>
    </location>
</feature>
<evidence type="ECO:0000256" key="4">
    <source>
        <dbReference type="ARBA" id="ARBA00022475"/>
    </source>
</evidence>
<dbReference type="GO" id="GO:0035435">
    <property type="term" value="P:phosphate ion transmembrane transport"/>
    <property type="evidence" value="ECO:0007669"/>
    <property type="project" value="TreeGrafter"/>
</dbReference>
<keyword evidence="4" id="KW-1003">Cell membrane</keyword>
<gene>
    <name evidence="12" type="ORF">EDF85_3517</name>
</gene>
<sequence length="538" mass="56559">MTTPISTTLDSAGGRPSLAQLATRPGRASVTLFVCLLLGGLVYTAWSLFRDIDAAGTVVTTWTPFLLLGLALLIALGFEFVNGFHDTANAVATVIYTNSLPAQFAVVWSGCWNFIGVLLSSGAVAFGIIALLPVELILQVGSATGFAMVFALLLAAIIWNLGTWWLGLPASSSHTLIGSIIGVGVANALMNGRDGTSGVDWTQASKVGYALLFSPLVGFACAALLLVGLRMLVKRRELYQAPVGDAPPPWWIRGLLIATCTGVSFAHGSNDGQKGMGLIMLILVGTLPMAYALNRTMPADQSLQFAAVAQATQQQLLGQSAQPHVGDPRATLTLYLRERQPSPELVPALAALAGLIGEEVAGYGSLTHVPAEAMANVRNDMYLTSEAIRLMQKHQHGGLDAAATAQVQLFKSRIDDATRFIPLWVKVAVAIALGLGTMVGWRRIVVTVGEKIGKTHLTYAQGASAELVAMCTIGAADMYGLPVSTTHVLSSGVAGTMVANGSGLQLRTIANLAMAWVLTLPAAIMLSGGLYWLLTRLL</sequence>
<dbReference type="AlphaFoldDB" id="A0A9X8EJE7"/>
<dbReference type="GO" id="GO:0005315">
    <property type="term" value="F:phosphate transmembrane transporter activity"/>
    <property type="evidence" value="ECO:0007669"/>
    <property type="project" value="InterPro"/>
</dbReference>
<feature type="transmembrane region" description="Helical" evidence="11">
    <location>
        <begin position="513"/>
        <end position="534"/>
    </location>
</feature>
<dbReference type="GO" id="GO:0005886">
    <property type="term" value="C:plasma membrane"/>
    <property type="evidence" value="ECO:0007669"/>
    <property type="project" value="UniProtKB-SubCell"/>
</dbReference>
<evidence type="ECO:0000256" key="1">
    <source>
        <dbReference type="ARBA" id="ARBA00004651"/>
    </source>
</evidence>
<dbReference type="EMBL" id="RJUR01000014">
    <property type="protein sequence ID" value="ROQ49202.1"/>
    <property type="molecule type" value="Genomic_DNA"/>
</dbReference>
<comment type="similarity">
    <text evidence="2">Belongs to the inorganic phosphate transporter (PiT) (TC 2.A.20) family. Pit subfamily.</text>
</comment>
<keyword evidence="6 11" id="KW-0812">Transmembrane</keyword>
<keyword evidence="7" id="KW-0769">Symport</keyword>